<evidence type="ECO:0000313" key="3">
    <source>
        <dbReference type="Proteomes" id="UP001142489"/>
    </source>
</evidence>
<dbReference type="InterPro" id="IPR028260">
    <property type="entry name" value="FAM177"/>
</dbReference>
<organism evidence="2 3">
    <name type="scientific">Phrynocephalus forsythii</name>
    <dbReference type="NCBI Taxonomy" id="171643"/>
    <lineage>
        <taxon>Eukaryota</taxon>
        <taxon>Metazoa</taxon>
        <taxon>Chordata</taxon>
        <taxon>Craniata</taxon>
        <taxon>Vertebrata</taxon>
        <taxon>Euteleostomi</taxon>
        <taxon>Lepidosauria</taxon>
        <taxon>Squamata</taxon>
        <taxon>Bifurcata</taxon>
        <taxon>Unidentata</taxon>
        <taxon>Episquamata</taxon>
        <taxon>Toxicofera</taxon>
        <taxon>Iguania</taxon>
        <taxon>Acrodonta</taxon>
        <taxon>Agamidae</taxon>
        <taxon>Agaminae</taxon>
        <taxon>Phrynocephalus</taxon>
    </lineage>
</organism>
<comment type="caution">
    <text evidence="2">The sequence shown here is derived from an EMBL/GenBank/DDBJ whole genome shotgun (WGS) entry which is preliminary data.</text>
</comment>
<evidence type="ECO:0008006" key="4">
    <source>
        <dbReference type="Google" id="ProtNLM"/>
    </source>
</evidence>
<feature type="region of interest" description="Disordered" evidence="1">
    <location>
        <begin position="15"/>
        <end position="61"/>
    </location>
</feature>
<dbReference type="Pfam" id="PF14774">
    <property type="entry name" value="FAM177"/>
    <property type="match status" value="1"/>
</dbReference>
<dbReference type="AlphaFoldDB" id="A0A9Q0Y307"/>
<gene>
    <name evidence="2" type="ORF">JRQ81_004715</name>
</gene>
<dbReference type="PANTHER" id="PTHR31206:SF9">
    <property type="entry name" value="PROTEIN FAM177B"/>
    <property type="match status" value="1"/>
</dbReference>
<protein>
    <recommendedName>
        <fullName evidence="4">Protein FAM177B</fullName>
    </recommendedName>
</protein>
<dbReference type="OrthoDB" id="45963at2759"/>
<dbReference type="EMBL" id="JAPFRF010000002">
    <property type="protein sequence ID" value="KAJ7341043.1"/>
    <property type="molecule type" value="Genomic_DNA"/>
</dbReference>
<reference evidence="2" key="1">
    <citation type="journal article" date="2023" name="DNA Res.">
        <title>Chromosome-level genome assembly of Phrynocephalus forsythii using third-generation DNA sequencing and Hi-C analysis.</title>
        <authorList>
            <person name="Qi Y."/>
            <person name="Zhao W."/>
            <person name="Zhao Y."/>
            <person name="Niu C."/>
            <person name="Cao S."/>
            <person name="Zhang Y."/>
        </authorList>
    </citation>
    <scope>NUCLEOTIDE SEQUENCE</scope>
    <source>
        <tissue evidence="2">Muscle</tissue>
    </source>
</reference>
<name>A0A9Q0Y307_9SAUR</name>
<dbReference type="PANTHER" id="PTHR31206">
    <property type="entry name" value="LP10445P"/>
    <property type="match status" value="1"/>
</dbReference>
<feature type="compositionally biased region" description="Acidic residues" evidence="1">
    <location>
        <begin position="43"/>
        <end position="57"/>
    </location>
</feature>
<evidence type="ECO:0000313" key="2">
    <source>
        <dbReference type="EMBL" id="KAJ7341043.1"/>
    </source>
</evidence>
<proteinExistence type="predicted"/>
<accession>A0A9Q0Y307</accession>
<sequence>MWAFSYISSIFQEEENGGKNLGDKSSKEHKTPRRVIHFANGESMEDYSTEEDEEENNPEPLLDTASLSWGRYLRFWALRIAATSFFTCEFLGGKFAALFGLTEPKYQYAIDEYYRTQKKESESDEDGEEIPEMEAAFPSNEKQHLHMQSLTYGSVHCGDMPAFSQETTIANVNELHKGNLSGLK</sequence>
<keyword evidence="3" id="KW-1185">Reference proteome</keyword>
<evidence type="ECO:0000256" key="1">
    <source>
        <dbReference type="SAM" id="MobiDB-lite"/>
    </source>
</evidence>
<dbReference type="Proteomes" id="UP001142489">
    <property type="component" value="Unassembled WGS sequence"/>
</dbReference>